<dbReference type="AlphaFoldDB" id="A0A2M3ZNA2"/>
<protein>
    <submittedName>
        <fullName evidence="1">Putative secreted peptide</fullName>
    </submittedName>
</protein>
<organism evidence="1">
    <name type="scientific">Anopheles braziliensis</name>
    <dbReference type="NCBI Taxonomy" id="58242"/>
    <lineage>
        <taxon>Eukaryota</taxon>
        <taxon>Metazoa</taxon>
        <taxon>Ecdysozoa</taxon>
        <taxon>Arthropoda</taxon>
        <taxon>Hexapoda</taxon>
        <taxon>Insecta</taxon>
        <taxon>Pterygota</taxon>
        <taxon>Neoptera</taxon>
        <taxon>Endopterygota</taxon>
        <taxon>Diptera</taxon>
        <taxon>Nematocera</taxon>
        <taxon>Culicoidea</taxon>
        <taxon>Culicidae</taxon>
        <taxon>Anophelinae</taxon>
        <taxon>Anopheles</taxon>
    </lineage>
</organism>
<reference evidence="1" key="1">
    <citation type="submission" date="2018-01" db="EMBL/GenBank/DDBJ databases">
        <title>An insight into the sialome of Amazonian anophelines.</title>
        <authorList>
            <person name="Ribeiro J.M."/>
            <person name="Scarpassa V."/>
            <person name="Calvo E."/>
        </authorList>
    </citation>
    <scope>NUCLEOTIDE SEQUENCE</scope>
    <source>
        <tissue evidence="1">Salivary glands</tissue>
    </source>
</reference>
<name>A0A2M3ZNA2_9DIPT</name>
<evidence type="ECO:0000313" key="1">
    <source>
        <dbReference type="EMBL" id="MBW29999.1"/>
    </source>
</evidence>
<accession>A0A2M3ZNA2</accession>
<proteinExistence type="predicted"/>
<sequence>MLWAFTAMCFCCVGSPHHGGQFFDLLSNRVRRNPISSVSRSEHHLRFYAVPKAYQLFGSFEWHTDTANGTSHHR</sequence>
<dbReference type="EMBL" id="GGFM01009248">
    <property type="protein sequence ID" value="MBW29999.1"/>
    <property type="molecule type" value="Transcribed_RNA"/>
</dbReference>